<dbReference type="PANTHER" id="PTHR22901:SF0">
    <property type="entry name" value="SIALATE O-ACETYLESTERASE"/>
    <property type="match status" value="1"/>
</dbReference>
<dbReference type="Gene3D" id="2.60.120.260">
    <property type="entry name" value="Galactose-binding domain-like"/>
    <property type="match status" value="1"/>
</dbReference>
<evidence type="ECO:0000256" key="1">
    <source>
        <dbReference type="ARBA" id="ARBA00022801"/>
    </source>
</evidence>
<feature type="chain" id="PRO_5034197770" description="Sialate O-acetylesterase domain-containing protein" evidence="2">
    <location>
        <begin position="25"/>
        <end position="646"/>
    </location>
</feature>
<keyword evidence="1" id="KW-0378">Hydrolase</keyword>
<dbReference type="Pfam" id="PF03629">
    <property type="entry name" value="SASA"/>
    <property type="match status" value="2"/>
</dbReference>
<keyword evidence="2" id="KW-0732">Signal</keyword>
<keyword evidence="5" id="KW-1185">Reference proteome</keyword>
<dbReference type="EMBL" id="LFQU01000002">
    <property type="protein sequence ID" value="KOO69545.1"/>
    <property type="molecule type" value="Genomic_DNA"/>
</dbReference>
<feature type="domain" description="Sialate O-acetylesterase" evidence="3">
    <location>
        <begin position="108"/>
        <end position="214"/>
    </location>
</feature>
<dbReference type="InterPro" id="IPR039329">
    <property type="entry name" value="SIAE"/>
</dbReference>
<dbReference type="InterPro" id="IPR036514">
    <property type="entry name" value="SGNH_hydro_sf"/>
</dbReference>
<proteinExistence type="predicted"/>
<reference evidence="4 5" key="1">
    <citation type="submission" date="2015-06" db="EMBL/GenBank/DDBJ databases">
        <title>Prevotella sp. 109, sp. nov., a novel member of the family Prevotellaceae isolated from human faeces.</title>
        <authorList>
            <person name="Shkoporov A.N."/>
            <person name="Chaplin A.V."/>
            <person name="Kafarskaia L.I."/>
            <person name="Efimov B.A."/>
        </authorList>
    </citation>
    <scope>NUCLEOTIDE SEQUENCE [LARGE SCALE GENOMIC DNA]</scope>
    <source>
        <strain evidence="4 5">109</strain>
    </source>
</reference>
<comment type="caution">
    <text evidence="4">The sequence shown here is derived from an EMBL/GenBank/DDBJ whole genome shotgun (WGS) entry which is preliminary data.</text>
</comment>
<dbReference type="SUPFAM" id="SSF52266">
    <property type="entry name" value="SGNH hydrolase"/>
    <property type="match status" value="1"/>
</dbReference>
<dbReference type="Proteomes" id="UP000036951">
    <property type="component" value="Unassembled WGS sequence"/>
</dbReference>
<dbReference type="GO" id="GO:0005975">
    <property type="term" value="P:carbohydrate metabolic process"/>
    <property type="evidence" value="ECO:0007669"/>
    <property type="project" value="TreeGrafter"/>
</dbReference>
<protein>
    <recommendedName>
        <fullName evidence="3">Sialate O-acetylesterase domain-containing protein</fullName>
    </recommendedName>
</protein>
<dbReference type="AlphaFoldDB" id="A0A8E1UR13"/>
<feature type="domain" description="Sialate O-acetylesterase" evidence="3">
    <location>
        <begin position="421"/>
        <end position="529"/>
    </location>
</feature>
<gene>
    <name evidence="4" type="ORF">ACU52_02585</name>
</gene>
<dbReference type="PANTHER" id="PTHR22901">
    <property type="entry name" value="SIALATE O-ACETYLESTERASE"/>
    <property type="match status" value="1"/>
</dbReference>
<evidence type="ECO:0000313" key="5">
    <source>
        <dbReference type="Proteomes" id="UP000036951"/>
    </source>
</evidence>
<dbReference type="SUPFAM" id="SSF49785">
    <property type="entry name" value="Galactose-binding domain-like"/>
    <property type="match status" value="1"/>
</dbReference>
<feature type="signal peptide" evidence="2">
    <location>
        <begin position="1"/>
        <end position="24"/>
    </location>
</feature>
<dbReference type="GO" id="GO:0001681">
    <property type="term" value="F:sialate O-acetylesterase activity"/>
    <property type="evidence" value="ECO:0007669"/>
    <property type="project" value="InterPro"/>
</dbReference>
<name>A0A8E1UR13_9BACT</name>
<dbReference type="InterPro" id="IPR005181">
    <property type="entry name" value="SASA"/>
</dbReference>
<evidence type="ECO:0000256" key="2">
    <source>
        <dbReference type="SAM" id="SignalP"/>
    </source>
</evidence>
<organism evidence="4 5">
    <name type="scientific">Xylanibacter rarus</name>
    <dbReference type="NCBI Taxonomy" id="1676614"/>
    <lineage>
        <taxon>Bacteria</taxon>
        <taxon>Pseudomonadati</taxon>
        <taxon>Bacteroidota</taxon>
        <taxon>Bacteroidia</taxon>
        <taxon>Bacteroidales</taxon>
        <taxon>Prevotellaceae</taxon>
        <taxon>Xylanibacter</taxon>
    </lineage>
</organism>
<accession>A0A8E1UR13</accession>
<dbReference type="RefSeq" id="WP_082335131.1">
    <property type="nucleotide sequence ID" value="NZ_LFQU01000002.1"/>
</dbReference>
<dbReference type="OrthoDB" id="9816001at2"/>
<sequence>MKTSNFRRIAAAAAVALCAAGADAKVVLPHFVTDSMVVQQQSLWTITGRSSGSRVKVRASWSRHALTAKVMSDGTFSIRLATPKAGGPYTITFDDGDRTTLHDIYSGEVWLCSGQSNMEMPVGGWGKVMNYWHEIMSANHPEVRFLQISKQRSFVPAADTDVNMGGWRTCTPETVENFSSVAYFYAREMARRLSVHVGVIDCTWGGTPAEAWSSYAGVSSVEGFENETGMMADNGFDKDRIKAEYERRVAEWVSMATEGVADSGGKVCLPADGSLPVMPVPGQWESSALPGFNGIVLMQREIDIPAGWAGKPVELHLGAIDDEDVTYFNGTKIAEGSGYNVERTYTVPAELVRGGKALITVRVTDFEGEGGICGSASDLFARQGDSRLPLDGNWAYKVAADFGKLPRRPVSAESASFPTVLYNAMLYPLRQLPIKGVLWYQGCANVGRAAQYGPLFRRLISDWRRLWGNDSLPFYFVQLAAYLKPVQVQPDSEWAALRQAQAGALSLDGTAMVVTTDIGDSTDIHPKNKQEVARRLSLVALRRAYGFSDITDRAPALSSCEIKGSEAVLRFDGDVVTRGEAPRGFIVLTDKGQWAAPEAVKTDARTIRITAGGNIVAVRYNWADYPCGNLFGPTGLPVALFEAGSR</sequence>
<dbReference type="InterPro" id="IPR008979">
    <property type="entry name" value="Galactose-bd-like_sf"/>
</dbReference>
<evidence type="ECO:0000259" key="3">
    <source>
        <dbReference type="Pfam" id="PF03629"/>
    </source>
</evidence>
<evidence type="ECO:0000313" key="4">
    <source>
        <dbReference type="EMBL" id="KOO69545.1"/>
    </source>
</evidence>
<dbReference type="Gene3D" id="3.40.50.1110">
    <property type="entry name" value="SGNH hydrolase"/>
    <property type="match status" value="2"/>
</dbReference>